<dbReference type="GO" id="GO:1905515">
    <property type="term" value="P:non-motile cilium assembly"/>
    <property type="evidence" value="ECO:0007669"/>
    <property type="project" value="TreeGrafter"/>
</dbReference>
<dbReference type="HOGENOM" id="CLU_092836_1_0_1"/>
<evidence type="ECO:0000256" key="3">
    <source>
        <dbReference type="ARBA" id="ARBA00022989"/>
    </source>
</evidence>
<evidence type="ECO:0000256" key="2">
    <source>
        <dbReference type="ARBA" id="ARBA00022692"/>
    </source>
</evidence>
<feature type="transmembrane region" description="Helical" evidence="5">
    <location>
        <begin position="67"/>
        <end position="86"/>
    </location>
</feature>
<keyword evidence="2 5" id="KW-0812">Transmembrane</keyword>
<evidence type="ECO:0000256" key="1">
    <source>
        <dbReference type="ARBA" id="ARBA00004141"/>
    </source>
</evidence>
<dbReference type="STRING" id="283909.R7TIK8"/>
<dbReference type="GO" id="GO:0035869">
    <property type="term" value="C:ciliary transition zone"/>
    <property type="evidence" value="ECO:0007669"/>
    <property type="project" value="TreeGrafter"/>
</dbReference>
<evidence type="ECO:0000313" key="6">
    <source>
        <dbReference type="EMBL" id="ELT93574.1"/>
    </source>
</evidence>
<feature type="transmembrane region" description="Helical" evidence="5">
    <location>
        <begin position="98"/>
        <end position="118"/>
    </location>
</feature>
<dbReference type="PANTHER" id="PTHR13531">
    <property type="entry name" value="GEO07735P1-RELATED-RELATED"/>
    <property type="match status" value="1"/>
</dbReference>
<dbReference type="InterPro" id="IPR019184">
    <property type="entry name" value="Uncharacterised_TM-17"/>
</dbReference>
<feature type="transmembrane region" description="Helical" evidence="5">
    <location>
        <begin position="6"/>
        <end position="23"/>
    </location>
</feature>
<dbReference type="Pfam" id="PF09799">
    <property type="entry name" value="Transmemb_17"/>
    <property type="match status" value="1"/>
</dbReference>
<keyword evidence="4 5" id="KW-0472">Membrane</keyword>
<dbReference type="EnsemblMetazoa" id="CapteT162118">
    <property type="protein sequence ID" value="CapteP162118"/>
    <property type="gene ID" value="CapteG162118"/>
</dbReference>
<evidence type="ECO:0000256" key="5">
    <source>
        <dbReference type="SAM" id="Phobius"/>
    </source>
</evidence>
<dbReference type="GO" id="GO:0016020">
    <property type="term" value="C:membrane"/>
    <property type="evidence" value="ECO:0007669"/>
    <property type="project" value="UniProtKB-SubCell"/>
</dbReference>
<sequence length="156" mass="18400">MLLYFNAFYFPFWIIAIIVMLEAKYSSLSTLYQIILVAIFVVMTIIEGIRVYLGYLGNLMEKVPELAGFWLLTLLLQLPLTLFLLLNEATMITPFERAMHIVLTCFVVLEVIIGYFAIRAMVNYQVTKFHLQQFTDMERIQNLQFQNDIYENRYTQ</sequence>
<dbReference type="EMBL" id="KB309694">
    <property type="protein sequence ID" value="ELT93574.1"/>
    <property type="molecule type" value="Genomic_DNA"/>
</dbReference>
<reference evidence="8" key="1">
    <citation type="submission" date="2012-12" db="EMBL/GenBank/DDBJ databases">
        <authorList>
            <person name="Hellsten U."/>
            <person name="Grimwood J."/>
            <person name="Chapman J.A."/>
            <person name="Shapiro H."/>
            <person name="Aerts A."/>
            <person name="Otillar R.P."/>
            <person name="Terry A.Y."/>
            <person name="Boore J.L."/>
            <person name="Simakov O."/>
            <person name="Marletaz F."/>
            <person name="Cho S.-J."/>
            <person name="Edsinger-Gonzales E."/>
            <person name="Havlak P."/>
            <person name="Kuo D.-H."/>
            <person name="Larsson T."/>
            <person name="Lv J."/>
            <person name="Arendt D."/>
            <person name="Savage R."/>
            <person name="Osoegawa K."/>
            <person name="de Jong P."/>
            <person name="Lindberg D.R."/>
            <person name="Seaver E.C."/>
            <person name="Weisblat D.A."/>
            <person name="Putnam N.H."/>
            <person name="Grigoriev I.V."/>
            <person name="Rokhsar D.S."/>
        </authorList>
    </citation>
    <scope>NUCLEOTIDE SEQUENCE</scope>
    <source>
        <strain evidence="8">I ESC-2004</strain>
    </source>
</reference>
<evidence type="ECO:0000313" key="8">
    <source>
        <dbReference type="Proteomes" id="UP000014760"/>
    </source>
</evidence>
<dbReference type="PANTHER" id="PTHR13531:SF6">
    <property type="entry name" value="TMEM (HUMAN TRANSMEMBRANE PROTEIN) HOMOLOG"/>
    <property type="match status" value="1"/>
</dbReference>
<evidence type="ECO:0000256" key="4">
    <source>
        <dbReference type="ARBA" id="ARBA00023136"/>
    </source>
</evidence>
<organism evidence="6">
    <name type="scientific">Capitella teleta</name>
    <name type="common">Polychaete worm</name>
    <dbReference type="NCBI Taxonomy" id="283909"/>
    <lineage>
        <taxon>Eukaryota</taxon>
        <taxon>Metazoa</taxon>
        <taxon>Spiralia</taxon>
        <taxon>Lophotrochozoa</taxon>
        <taxon>Annelida</taxon>
        <taxon>Polychaeta</taxon>
        <taxon>Sedentaria</taxon>
        <taxon>Scolecida</taxon>
        <taxon>Capitellidae</taxon>
        <taxon>Capitella</taxon>
    </lineage>
</organism>
<dbReference type="AlphaFoldDB" id="R7TIK8"/>
<protein>
    <recommendedName>
        <fullName evidence="9">Transmembrane protein 17</fullName>
    </recommendedName>
</protein>
<proteinExistence type="predicted"/>
<accession>R7TIK8</accession>
<dbReference type="EMBL" id="AMQN01002611">
    <property type="status" value="NOT_ANNOTATED_CDS"/>
    <property type="molecule type" value="Genomic_DNA"/>
</dbReference>
<dbReference type="Proteomes" id="UP000014760">
    <property type="component" value="Unassembled WGS sequence"/>
</dbReference>
<evidence type="ECO:0008006" key="9">
    <source>
        <dbReference type="Google" id="ProtNLM"/>
    </source>
</evidence>
<evidence type="ECO:0000313" key="7">
    <source>
        <dbReference type="EnsemblMetazoa" id="CapteP162118"/>
    </source>
</evidence>
<dbReference type="OMA" id="IMMTAVE"/>
<comment type="subcellular location">
    <subcellularLocation>
        <location evidence="1">Membrane</location>
        <topology evidence="1">Multi-pass membrane protein</topology>
    </subcellularLocation>
</comment>
<feature type="transmembrane region" description="Helical" evidence="5">
    <location>
        <begin position="35"/>
        <end position="55"/>
    </location>
</feature>
<reference evidence="6 8" key="2">
    <citation type="journal article" date="2013" name="Nature">
        <title>Insights into bilaterian evolution from three spiralian genomes.</title>
        <authorList>
            <person name="Simakov O."/>
            <person name="Marletaz F."/>
            <person name="Cho S.J."/>
            <person name="Edsinger-Gonzales E."/>
            <person name="Havlak P."/>
            <person name="Hellsten U."/>
            <person name="Kuo D.H."/>
            <person name="Larsson T."/>
            <person name="Lv J."/>
            <person name="Arendt D."/>
            <person name="Savage R."/>
            <person name="Osoegawa K."/>
            <person name="de Jong P."/>
            <person name="Grimwood J."/>
            <person name="Chapman J.A."/>
            <person name="Shapiro H."/>
            <person name="Aerts A."/>
            <person name="Otillar R.P."/>
            <person name="Terry A.Y."/>
            <person name="Boore J.L."/>
            <person name="Grigoriev I.V."/>
            <person name="Lindberg D.R."/>
            <person name="Seaver E.C."/>
            <person name="Weisblat D.A."/>
            <person name="Putnam N.H."/>
            <person name="Rokhsar D.S."/>
        </authorList>
    </citation>
    <scope>NUCLEOTIDE SEQUENCE</scope>
    <source>
        <strain evidence="6 8">I ESC-2004</strain>
    </source>
</reference>
<dbReference type="OrthoDB" id="311720at2759"/>
<keyword evidence="3 5" id="KW-1133">Transmembrane helix</keyword>
<keyword evidence="8" id="KW-1185">Reference proteome</keyword>
<name>R7TIK8_CAPTE</name>
<reference evidence="7" key="3">
    <citation type="submission" date="2015-06" db="UniProtKB">
        <authorList>
            <consortium name="EnsemblMetazoa"/>
        </authorList>
    </citation>
    <scope>IDENTIFICATION</scope>
</reference>
<gene>
    <name evidence="6" type="ORF">CAPTEDRAFT_162118</name>
</gene>